<organism evidence="2 3">
    <name type="scientific">Aspergillus taichungensis</name>
    <dbReference type="NCBI Taxonomy" id="482145"/>
    <lineage>
        <taxon>Eukaryota</taxon>
        <taxon>Fungi</taxon>
        <taxon>Dikarya</taxon>
        <taxon>Ascomycota</taxon>
        <taxon>Pezizomycotina</taxon>
        <taxon>Eurotiomycetes</taxon>
        <taxon>Eurotiomycetidae</taxon>
        <taxon>Eurotiales</taxon>
        <taxon>Aspergillaceae</taxon>
        <taxon>Aspergillus</taxon>
        <taxon>Aspergillus subgen. Circumdati</taxon>
    </lineage>
</organism>
<protein>
    <submittedName>
        <fullName evidence="2">Uncharacterized protein</fullName>
    </submittedName>
</protein>
<sequence length="356" mass="40258">MSTHPFTKYSNTSSTYWPPGWDFARYARATPADNAALSDDERAKMQAGFREALGEDGVAEMARVVWCEQLRLMKEKKAKETEMEGGKDGGERRPPPPPPNWMRVWRKRYWGQGGRWGFVVFWTAGAVRRMMDDVAVGDVGGFEEIVREIVEIPFEAALEQGQSAEEVDEARKSFGIRWVGVSDEGEGSKGEEGMVERLRARYRSMQEQESGFFLPVFLVVSLSAVESVLSTPESGEGKVGTTSPRWRSGVPFLLAVAAEEEQGVVNDADDDDQETNGEKVWFKPVFRVAVEVLIDELWPVVEEQMTTLGRMTRFVQRAEVTEDVQALIDEKDGLDAIWWSVHTPPRHMRKRRGIFT</sequence>
<feature type="compositionally biased region" description="Basic and acidic residues" evidence="1">
    <location>
        <begin position="77"/>
        <end position="94"/>
    </location>
</feature>
<evidence type="ECO:0000313" key="2">
    <source>
        <dbReference type="EMBL" id="PLN80537.1"/>
    </source>
</evidence>
<dbReference type="OrthoDB" id="4869816at2759"/>
<feature type="region of interest" description="Disordered" evidence="1">
    <location>
        <begin position="77"/>
        <end position="100"/>
    </location>
</feature>
<evidence type="ECO:0000256" key="1">
    <source>
        <dbReference type="SAM" id="MobiDB-lite"/>
    </source>
</evidence>
<proteinExistence type="predicted"/>
<accession>A0A2J5HT77</accession>
<dbReference type="Proteomes" id="UP000235023">
    <property type="component" value="Unassembled WGS sequence"/>
</dbReference>
<dbReference type="AlphaFoldDB" id="A0A2J5HT77"/>
<reference evidence="3" key="1">
    <citation type="submission" date="2017-12" db="EMBL/GenBank/DDBJ databases">
        <authorList>
            <consortium name="DOE Joint Genome Institute"/>
            <person name="Mondo S.J."/>
            <person name="Kjaerbolling I."/>
            <person name="Vesth T.C."/>
            <person name="Frisvad J.C."/>
            <person name="Nybo J.L."/>
            <person name="Theobald S."/>
            <person name="Kuo A."/>
            <person name="Bowyer P."/>
            <person name="Matsuda Y."/>
            <person name="Lyhne E.K."/>
            <person name="Kogle M.E."/>
            <person name="Clum A."/>
            <person name="Lipzen A."/>
            <person name="Salamov A."/>
            <person name="Ngan C.Y."/>
            <person name="Daum C."/>
            <person name="Chiniquy J."/>
            <person name="Barry K."/>
            <person name="LaButti K."/>
            <person name="Haridas S."/>
            <person name="Simmons B.A."/>
            <person name="Magnuson J.K."/>
            <person name="Mortensen U.H."/>
            <person name="Larsen T.O."/>
            <person name="Grigoriev I.V."/>
            <person name="Baker S.E."/>
            <person name="Andersen M.R."/>
            <person name="Nordberg H.P."/>
            <person name="Cantor M.N."/>
            <person name="Hua S.X."/>
        </authorList>
    </citation>
    <scope>NUCLEOTIDE SEQUENCE [LARGE SCALE GENOMIC DNA]</scope>
    <source>
        <strain evidence="3">IBT 19404</strain>
    </source>
</reference>
<evidence type="ECO:0000313" key="3">
    <source>
        <dbReference type="Proteomes" id="UP000235023"/>
    </source>
</evidence>
<name>A0A2J5HT77_9EURO</name>
<dbReference type="EMBL" id="KZ559546">
    <property type="protein sequence ID" value="PLN80537.1"/>
    <property type="molecule type" value="Genomic_DNA"/>
</dbReference>
<gene>
    <name evidence="2" type="ORF">BDW42DRAFT_201220</name>
</gene>
<keyword evidence="3" id="KW-1185">Reference proteome</keyword>